<dbReference type="PANTHER" id="PTHR30221:SF1">
    <property type="entry name" value="SMALL-CONDUCTANCE MECHANOSENSITIVE CHANNEL"/>
    <property type="match status" value="1"/>
</dbReference>
<organism evidence="4">
    <name type="scientific">mine drainage metagenome</name>
    <dbReference type="NCBI Taxonomy" id="410659"/>
    <lineage>
        <taxon>unclassified sequences</taxon>
        <taxon>metagenomes</taxon>
        <taxon>ecological metagenomes</taxon>
    </lineage>
</organism>
<protein>
    <submittedName>
        <fullName evidence="4">MscS Mechanosensitive ion channel</fullName>
    </submittedName>
</protein>
<dbReference type="SUPFAM" id="SSF82861">
    <property type="entry name" value="Mechanosensitive channel protein MscS (YggB), transmembrane region"/>
    <property type="match status" value="1"/>
</dbReference>
<name>T1CDW4_9ZZZZ</name>
<dbReference type="PANTHER" id="PTHR30221">
    <property type="entry name" value="SMALL-CONDUCTANCE MECHANOSENSITIVE CHANNEL"/>
    <property type="match status" value="1"/>
</dbReference>
<evidence type="ECO:0000313" key="4">
    <source>
        <dbReference type="EMBL" id="EQD64950.1"/>
    </source>
</evidence>
<gene>
    <name evidence="4" type="ORF">B2A_01778</name>
</gene>
<dbReference type="InterPro" id="IPR045275">
    <property type="entry name" value="MscS_archaea/bacteria_type"/>
</dbReference>
<dbReference type="Pfam" id="PF21088">
    <property type="entry name" value="MS_channel_1st"/>
    <property type="match status" value="1"/>
</dbReference>
<evidence type="ECO:0000259" key="3">
    <source>
        <dbReference type="Pfam" id="PF21088"/>
    </source>
</evidence>
<sequence length="258" mass="28143">MLKYGILFNAAIAAISGIAAISLVSLAMNKYGIKKKAEKDYNALSDVFKMLAYAVLVLVLLDMLRINITGILIGAGFVGIVVGLAAQNTLGNLFAGIMLLYAKPFHSGDEIELSTWQYGFIAQTYPHGNIYPGINGKIDKIGIIYTTIIGSPGIPVFVPNNIVIQALIFNKNKAVASTSTIRIELDIKKDFSRFKRAFKTFLNKDKYIYKKIGKLQIAITDINTAYYGIGISFTSDSNSLEKISERINEAALKASAVL</sequence>
<dbReference type="Gene3D" id="1.10.287.1260">
    <property type="match status" value="1"/>
</dbReference>
<accession>T1CDW4</accession>
<feature type="domain" description="Mechanosensitive ion channel transmembrane helices 2/3" evidence="3">
    <location>
        <begin position="47"/>
        <end position="87"/>
    </location>
</feature>
<proteinExistence type="predicted"/>
<keyword evidence="1" id="KW-0812">Transmembrane</keyword>
<reference evidence="4" key="2">
    <citation type="journal article" date="2014" name="ISME J.">
        <title>Microbial stratification in low pH oxic and suboxic macroscopic growths along an acid mine drainage.</title>
        <authorList>
            <person name="Mendez-Garcia C."/>
            <person name="Mesa V."/>
            <person name="Sprenger R.R."/>
            <person name="Richter M."/>
            <person name="Diez M.S."/>
            <person name="Solano J."/>
            <person name="Bargiela R."/>
            <person name="Golyshina O.V."/>
            <person name="Manteca A."/>
            <person name="Ramos J.L."/>
            <person name="Gallego J.R."/>
            <person name="Llorente I."/>
            <person name="Martins Dos Santos V.A."/>
            <person name="Jensen O.N."/>
            <person name="Pelaez A.I."/>
            <person name="Sanchez J."/>
            <person name="Ferrer M."/>
        </authorList>
    </citation>
    <scope>NUCLEOTIDE SEQUENCE</scope>
</reference>
<feature type="transmembrane region" description="Helical" evidence="1">
    <location>
        <begin position="6"/>
        <end position="26"/>
    </location>
</feature>
<dbReference type="SUPFAM" id="SSF50182">
    <property type="entry name" value="Sm-like ribonucleoproteins"/>
    <property type="match status" value="1"/>
</dbReference>
<reference evidence="4" key="1">
    <citation type="submission" date="2013-08" db="EMBL/GenBank/DDBJ databases">
        <authorList>
            <person name="Mendez C."/>
            <person name="Richter M."/>
            <person name="Ferrer M."/>
            <person name="Sanchez J."/>
        </authorList>
    </citation>
    <scope>NUCLEOTIDE SEQUENCE</scope>
</reference>
<dbReference type="Pfam" id="PF00924">
    <property type="entry name" value="MS_channel_2nd"/>
    <property type="match status" value="1"/>
</dbReference>
<evidence type="ECO:0000259" key="2">
    <source>
        <dbReference type="Pfam" id="PF00924"/>
    </source>
</evidence>
<dbReference type="InterPro" id="IPR010920">
    <property type="entry name" value="LSM_dom_sf"/>
</dbReference>
<evidence type="ECO:0000256" key="1">
    <source>
        <dbReference type="SAM" id="Phobius"/>
    </source>
</evidence>
<dbReference type="EMBL" id="AUZZ01001274">
    <property type="protein sequence ID" value="EQD64950.1"/>
    <property type="molecule type" value="Genomic_DNA"/>
</dbReference>
<dbReference type="GO" id="GO:0016020">
    <property type="term" value="C:membrane"/>
    <property type="evidence" value="ECO:0007669"/>
    <property type="project" value="InterPro"/>
</dbReference>
<dbReference type="InterPro" id="IPR049142">
    <property type="entry name" value="MS_channel_1st"/>
</dbReference>
<keyword evidence="1" id="KW-0472">Membrane</keyword>
<feature type="transmembrane region" description="Helical" evidence="1">
    <location>
        <begin position="47"/>
        <end position="66"/>
    </location>
</feature>
<dbReference type="AlphaFoldDB" id="T1CDW4"/>
<keyword evidence="1" id="KW-1133">Transmembrane helix</keyword>
<dbReference type="GO" id="GO:0008381">
    <property type="term" value="F:mechanosensitive monoatomic ion channel activity"/>
    <property type="evidence" value="ECO:0007669"/>
    <property type="project" value="InterPro"/>
</dbReference>
<dbReference type="InterPro" id="IPR006685">
    <property type="entry name" value="MscS_channel_2nd"/>
</dbReference>
<comment type="caution">
    <text evidence="4">The sequence shown here is derived from an EMBL/GenBank/DDBJ whole genome shotgun (WGS) entry which is preliminary data.</text>
</comment>
<feature type="domain" description="Mechanosensitive ion channel MscS" evidence="2">
    <location>
        <begin position="88"/>
        <end position="171"/>
    </location>
</feature>
<feature type="transmembrane region" description="Helical" evidence="1">
    <location>
        <begin position="72"/>
        <end position="101"/>
    </location>
</feature>
<dbReference type="InterPro" id="IPR011014">
    <property type="entry name" value="MscS_channel_TM-2"/>
</dbReference>